<reference evidence="1 2" key="1">
    <citation type="submission" date="2021-03" db="EMBL/GenBank/DDBJ databases">
        <title>Genomic Encyclopedia of Type Strains, Phase III (KMG-III): the genomes of soil and plant-associated and newly described type strains.</title>
        <authorList>
            <person name="Whitman W."/>
        </authorList>
    </citation>
    <scope>NUCLEOTIDE SEQUENCE [LARGE SCALE GENOMIC DNA]</scope>
    <source>
        <strain evidence="1 2">IMMIB AFH-6</strain>
    </source>
</reference>
<organism evidence="1 2">
    <name type="scientific">Azospirillum rugosum</name>
    <dbReference type="NCBI Taxonomy" id="416170"/>
    <lineage>
        <taxon>Bacteria</taxon>
        <taxon>Pseudomonadati</taxon>
        <taxon>Pseudomonadota</taxon>
        <taxon>Alphaproteobacteria</taxon>
        <taxon>Rhodospirillales</taxon>
        <taxon>Azospirillaceae</taxon>
        <taxon>Azospirillum</taxon>
    </lineage>
</organism>
<evidence type="ECO:0000313" key="1">
    <source>
        <dbReference type="EMBL" id="MBP2291063.1"/>
    </source>
</evidence>
<dbReference type="InterPro" id="IPR010982">
    <property type="entry name" value="Lambda_DNA-bd_dom_sf"/>
</dbReference>
<dbReference type="Proteomes" id="UP000781958">
    <property type="component" value="Unassembled WGS sequence"/>
</dbReference>
<dbReference type="Gene3D" id="1.10.260.40">
    <property type="entry name" value="lambda repressor-like DNA-binding domains"/>
    <property type="match status" value="1"/>
</dbReference>
<dbReference type="RefSeq" id="WP_246500398.1">
    <property type="nucleotide sequence ID" value="NZ_JAGINP010000002.1"/>
</dbReference>
<evidence type="ECO:0000313" key="2">
    <source>
        <dbReference type="Proteomes" id="UP000781958"/>
    </source>
</evidence>
<accession>A0ABS4SEQ1</accession>
<gene>
    <name evidence="1" type="ORF">J2851_000805</name>
</gene>
<comment type="caution">
    <text evidence="1">The sequence shown here is derived from an EMBL/GenBank/DDBJ whole genome shotgun (WGS) entry which is preliminary data.</text>
</comment>
<protein>
    <submittedName>
        <fullName evidence="1">Uncharacterized protein</fullName>
    </submittedName>
</protein>
<keyword evidence="2" id="KW-1185">Reference proteome</keyword>
<sequence length="76" mass="8186">MLRWPQKKLADEASKIAPVSVETIKSWEATNGPINGSADRIYAVTRVFEENGVELINHGKPGACIASSSQTSDDAK</sequence>
<dbReference type="EMBL" id="JAGINP010000002">
    <property type="protein sequence ID" value="MBP2291063.1"/>
    <property type="molecule type" value="Genomic_DNA"/>
</dbReference>
<name>A0ABS4SEQ1_9PROT</name>
<proteinExistence type="predicted"/>